<gene>
    <name evidence="7" type="ORF">HMPREF1090_01377</name>
</gene>
<comment type="similarity">
    <text evidence="5">Belongs to the ABC-2 integral membrane protein family.</text>
</comment>
<evidence type="ECO:0000256" key="4">
    <source>
        <dbReference type="ARBA" id="ARBA00023136"/>
    </source>
</evidence>
<dbReference type="InterPro" id="IPR047817">
    <property type="entry name" value="ABC2_TM_bact-type"/>
</dbReference>
<comment type="subcellular location">
    <subcellularLocation>
        <location evidence="5">Cell membrane</location>
        <topology evidence="5">Multi-pass membrane protein</topology>
    </subcellularLocation>
    <subcellularLocation>
        <location evidence="1">Membrane</location>
        <topology evidence="1">Multi-pass membrane protein</topology>
    </subcellularLocation>
</comment>
<evidence type="ECO:0000256" key="3">
    <source>
        <dbReference type="ARBA" id="ARBA00022989"/>
    </source>
</evidence>
<dbReference type="PATRIC" id="fig|999408.3.peg.1488"/>
<keyword evidence="2 5" id="KW-0812">Transmembrane</keyword>
<evidence type="ECO:0000256" key="1">
    <source>
        <dbReference type="ARBA" id="ARBA00004141"/>
    </source>
</evidence>
<feature type="transmembrane region" description="Helical" evidence="5">
    <location>
        <begin position="133"/>
        <end position="154"/>
    </location>
</feature>
<feature type="transmembrane region" description="Helical" evidence="5">
    <location>
        <begin position="104"/>
        <end position="127"/>
    </location>
</feature>
<dbReference type="InterPro" id="IPR000412">
    <property type="entry name" value="ABC_2_transport"/>
</dbReference>
<protein>
    <recommendedName>
        <fullName evidence="5">Transport permease protein</fullName>
    </recommendedName>
</protein>
<dbReference type="PRINTS" id="PR00164">
    <property type="entry name" value="ABC2TRNSPORT"/>
</dbReference>
<feature type="domain" description="ABC transmembrane type-2" evidence="6">
    <location>
        <begin position="20"/>
        <end position="242"/>
    </location>
</feature>
<organism evidence="7 8">
    <name type="scientific">[Clostridium] clostridioforme 90A8</name>
    <dbReference type="NCBI Taxonomy" id="999408"/>
    <lineage>
        <taxon>Bacteria</taxon>
        <taxon>Bacillati</taxon>
        <taxon>Bacillota</taxon>
        <taxon>Clostridia</taxon>
        <taxon>Lachnospirales</taxon>
        <taxon>Lachnospiraceae</taxon>
        <taxon>Enterocloster</taxon>
    </lineage>
</organism>
<sequence length="245" mass="27561">MEITTILWREWLFLKRRFWRVTFSQMVSPLLYFVTFGMGLGRVMEMDGKPYLYYLIPGLLAMTTMRSSYTSVSTRISVMRLHEKSFECYLYSPTRMHLLAMGHILAGALRGMYSGVFIVLLGIVSGVRLAMNGWLLTAVILNSLIFSALGFLAAMMMESHYDMNNFTNIVITPMSFLCGTFFSLDGIPEALKWVVNIMPLTHTTRLIREISFGGSVSRLSMAAAVLFAAALTGGCVWACYREAKA</sequence>
<dbReference type="AlphaFoldDB" id="A0A0E2HDH4"/>
<dbReference type="EMBL" id="AGYR01000012">
    <property type="protein sequence ID" value="ENZ17828.1"/>
    <property type="molecule type" value="Genomic_DNA"/>
</dbReference>
<dbReference type="PIRSF" id="PIRSF006648">
    <property type="entry name" value="DrrB"/>
    <property type="match status" value="1"/>
</dbReference>
<dbReference type="Pfam" id="PF01061">
    <property type="entry name" value="ABC2_membrane"/>
    <property type="match status" value="1"/>
</dbReference>
<dbReference type="RefSeq" id="WP_002595314.1">
    <property type="nucleotide sequence ID" value="NZ_KB851009.1"/>
</dbReference>
<name>A0A0E2HDH4_9FIRM</name>
<evidence type="ECO:0000256" key="2">
    <source>
        <dbReference type="ARBA" id="ARBA00022692"/>
    </source>
</evidence>
<dbReference type="InterPro" id="IPR052522">
    <property type="entry name" value="ABC-2_transport_permease"/>
</dbReference>
<dbReference type="GeneID" id="57961139"/>
<keyword evidence="5" id="KW-0813">Transport</keyword>
<keyword evidence="4 5" id="KW-0472">Membrane</keyword>
<keyword evidence="3 5" id="KW-1133">Transmembrane helix</keyword>
<dbReference type="PANTHER" id="PTHR43332">
    <property type="entry name" value="INNER MEMBRANE TRANSPORT PERMEASE YADH-RELATED"/>
    <property type="match status" value="1"/>
</dbReference>
<comment type="caution">
    <text evidence="5">Lacks conserved residue(s) required for the propagation of feature annotation.</text>
</comment>
<evidence type="ECO:0000313" key="8">
    <source>
        <dbReference type="Proteomes" id="UP000013085"/>
    </source>
</evidence>
<evidence type="ECO:0000256" key="5">
    <source>
        <dbReference type="RuleBase" id="RU361157"/>
    </source>
</evidence>
<dbReference type="PROSITE" id="PS51012">
    <property type="entry name" value="ABC_TM2"/>
    <property type="match status" value="1"/>
</dbReference>
<evidence type="ECO:0000259" key="6">
    <source>
        <dbReference type="PROSITE" id="PS51012"/>
    </source>
</evidence>
<feature type="transmembrane region" description="Helical" evidence="5">
    <location>
        <begin position="21"/>
        <end position="39"/>
    </location>
</feature>
<dbReference type="InterPro" id="IPR013525">
    <property type="entry name" value="ABC2_TM"/>
</dbReference>
<dbReference type="GO" id="GO:0140359">
    <property type="term" value="F:ABC-type transporter activity"/>
    <property type="evidence" value="ECO:0007669"/>
    <property type="project" value="InterPro"/>
</dbReference>
<feature type="transmembrane region" description="Helical" evidence="5">
    <location>
        <begin position="219"/>
        <end position="240"/>
    </location>
</feature>
<comment type="caution">
    <text evidence="7">The sequence shown here is derived from an EMBL/GenBank/DDBJ whole genome shotgun (WGS) entry which is preliminary data.</text>
</comment>
<dbReference type="HOGENOM" id="CLU_039483_3_2_9"/>
<keyword evidence="5" id="KW-1003">Cell membrane</keyword>
<evidence type="ECO:0000313" key="7">
    <source>
        <dbReference type="EMBL" id="ENZ17828.1"/>
    </source>
</evidence>
<proteinExistence type="inferred from homology"/>
<reference evidence="7 8" key="1">
    <citation type="submission" date="2013-01" db="EMBL/GenBank/DDBJ databases">
        <title>The Genome Sequence of Clostridium clostridioforme 90A8.</title>
        <authorList>
            <consortium name="The Broad Institute Genome Sequencing Platform"/>
            <person name="Earl A."/>
            <person name="Ward D."/>
            <person name="Feldgarden M."/>
            <person name="Gevers D."/>
            <person name="Courvalin P."/>
            <person name="Lambert T."/>
            <person name="Walker B."/>
            <person name="Young S.K."/>
            <person name="Zeng Q."/>
            <person name="Gargeya S."/>
            <person name="Fitzgerald M."/>
            <person name="Haas B."/>
            <person name="Abouelleil A."/>
            <person name="Alvarado L."/>
            <person name="Arachchi H.M."/>
            <person name="Berlin A.M."/>
            <person name="Chapman S.B."/>
            <person name="Dewar J."/>
            <person name="Goldberg J."/>
            <person name="Griggs A."/>
            <person name="Gujja S."/>
            <person name="Hansen M."/>
            <person name="Howarth C."/>
            <person name="Imamovic A."/>
            <person name="Larimer J."/>
            <person name="McCowan C."/>
            <person name="Murphy C."/>
            <person name="Neiman D."/>
            <person name="Pearson M."/>
            <person name="Priest M."/>
            <person name="Roberts A."/>
            <person name="Saif S."/>
            <person name="Shea T."/>
            <person name="Sisk P."/>
            <person name="Sykes S."/>
            <person name="Wortman J."/>
            <person name="Nusbaum C."/>
            <person name="Birren B."/>
        </authorList>
    </citation>
    <scope>NUCLEOTIDE SEQUENCE [LARGE SCALE GENOMIC DNA]</scope>
    <source>
        <strain evidence="7 8">90A8</strain>
    </source>
</reference>
<accession>A0A0E2HDH4</accession>
<dbReference type="PANTHER" id="PTHR43332:SF2">
    <property type="entry name" value="INNER MEMBRANE TRANSPORT PERMEASE YADH"/>
    <property type="match status" value="1"/>
</dbReference>
<dbReference type="Proteomes" id="UP000013085">
    <property type="component" value="Unassembled WGS sequence"/>
</dbReference>
<dbReference type="GO" id="GO:0043190">
    <property type="term" value="C:ATP-binding cassette (ABC) transporter complex"/>
    <property type="evidence" value="ECO:0007669"/>
    <property type="project" value="InterPro"/>
</dbReference>